<evidence type="ECO:0000256" key="3">
    <source>
        <dbReference type="ARBA" id="ARBA00007672"/>
    </source>
</evidence>
<comment type="domain">
    <text evidence="17">The zinc finger and the transactivation region are involved in PTGS suppression.</text>
</comment>
<dbReference type="GO" id="GO:0019028">
    <property type="term" value="C:viral capsid"/>
    <property type="evidence" value="ECO:0007669"/>
    <property type="project" value="InterPro"/>
</dbReference>
<evidence type="ECO:0000256" key="6">
    <source>
        <dbReference type="ARBA" id="ARBA00022553"/>
    </source>
</evidence>
<keyword evidence="9" id="KW-1090">Inhibition of host innate immune response by virus</keyword>
<accession>A4Q9L8</accession>
<keyword evidence="6" id="KW-0597">Phosphoprotein</keyword>
<evidence type="ECO:0000256" key="4">
    <source>
        <dbReference type="ARBA" id="ARBA00014388"/>
    </source>
</evidence>
<comment type="subunit">
    <text evidence="17">Monomer. Homodimer. Homooligomer. Self-interaction correlates with nuclear localization and efficient activation of transcription.</text>
</comment>
<comment type="subcellular location">
    <subcellularLocation>
        <location evidence="2 17">Host cytoplasm</location>
    </subcellularLocation>
    <subcellularLocation>
        <location evidence="1 17">Host nucleus</location>
    </subcellularLocation>
</comment>
<keyword evidence="8 17" id="KW-0945">Host-virus interaction</keyword>
<evidence type="ECO:0000256" key="7">
    <source>
        <dbReference type="ARBA" id="ARBA00022562"/>
    </source>
</evidence>
<reference evidence="18" key="1">
    <citation type="submission" date="2007-04" db="EMBL/GenBank/DDBJ databases">
        <title>Characterization of weeds-infecting begomoviruses (genus begomovirus, family geminiviridae) from Fujian, China.</title>
        <authorList>
            <person name="Jia S."/>
            <person name="Wu Z."/>
        </authorList>
    </citation>
    <scope>NUCLEOTIDE SEQUENCE</scope>
    <source>
        <strain evidence="20">F26</strain>
        <strain evidence="18">LC1-3</strain>
        <strain evidence="19">LJ1</strain>
    </source>
</reference>
<dbReference type="GO" id="GO:0008270">
    <property type="term" value="F:zinc ion binding"/>
    <property type="evidence" value="ECO:0007669"/>
    <property type="project" value="UniProtKB-KW"/>
</dbReference>
<gene>
    <name evidence="18" type="primary">ac2</name>
</gene>
<keyword evidence="5 17" id="KW-0941">Suppressor of RNA silencing</keyword>
<keyword evidence="15 17" id="KW-1035">Host cytoplasm</keyword>
<keyword evidence="13 17" id="KW-0238">DNA-binding</keyword>
<evidence type="ECO:0000256" key="10">
    <source>
        <dbReference type="ARBA" id="ARBA00022723"/>
    </source>
</evidence>
<evidence type="ECO:0000256" key="12">
    <source>
        <dbReference type="ARBA" id="ARBA00022833"/>
    </source>
</evidence>
<protein>
    <recommendedName>
        <fullName evidence="4 17">Transcriptional activator protein</fullName>
        <shortName evidence="17">TrAP</shortName>
    </recommendedName>
</protein>
<dbReference type="GO" id="GO:0030430">
    <property type="term" value="C:host cell cytoplasm"/>
    <property type="evidence" value="ECO:0007669"/>
    <property type="project" value="UniProtKB-SubCell"/>
</dbReference>
<evidence type="ECO:0000313" key="18">
    <source>
        <dbReference type="EMBL" id="CAM84519.1"/>
    </source>
</evidence>
<evidence type="ECO:0000256" key="17">
    <source>
        <dbReference type="RuleBase" id="RU363028"/>
    </source>
</evidence>
<dbReference type="GO" id="GO:0005198">
    <property type="term" value="F:structural molecule activity"/>
    <property type="evidence" value="ECO:0007669"/>
    <property type="project" value="InterPro"/>
</dbReference>
<evidence type="ECO:0000256" key="13">
    <source>
        <dbReference type="ARBA" id="ARBA00023125"/>
    </source>
</evidence>
<evidence type="ECO:0000256" key="1">
    <source>
        <dbReference type="ARBA" id="ARBA00004147"/>
    </source>
</evidence>
<evidence type="ECO:0000313" key="19">
    <source>
        <dbReference type="EMBL" id="CAM84525.1"/>
    </source>
</evidence>
<dbReference type="PRINTS" id="PR00230">
    <property type="entry name" value="GEMCOATAL2"/>
</dbReference>
<evidence type="ECO:0000256" key="9">
    <source>
        <dbReference type="ARBA" id="ARBA00022632"/>
    </source>
</evidence>
<dbReference type="InterPro" id="IPR000942">
    <property type="entry name" value="Gemini_AL2"/>
</dbReference>
<evidence type="ECO:0000256" key="8">
    <source>
        <dbReference type="ARBA" id="ARBA00022581"/>
    </source>
</evidence>
<evidence type="ECO:0000256" key="5">
    <source>
        <dbReference type="ARBA" id="ARBA00022463"/>
    </source>
</evidence>
<evidence type="ECO:0000313" key="20">
    <source>
        <dbReference type="EMBL" id="CAM84560.1"/>
    </source>
</evidence>
<keyword evidence="11 17" id="KW-0863">Zinc-finger</keyword>
<dbReference type="GO" id="GO:0003677">
    <property type="term" value="F:DNA binding"/>
    <property type="evidence" value="ECO:0007669"/>
    <property type="project" value="UniProtKB-KW"/>
</dbReference>
<organism evidence="18">
    <name type="scientific">Pepper yellow vein Mali virus</name>
    <dbReference type="NCBI Taxonomy" id="260378"/>
    <lineage>
        <taxon>Viruses</taxon>
        <taxon>Monodnaviria</taxon>
        <taxon>Shotokuvirae</taxon>
        <taxon>Cressdnaviricota</taxon>
        <taxon>Repensiviricetes</taxon>
        <taxon>Geplafuvirales</taxon>
        <taxon>Geminiviridae</taxon>
        <taxon>Begomovirus</taxon>
        <taxon>Begomovirus capsicummaliense</taxon>
    </lineage>
</organism>
<dbReference type="EMBL" id="AM691548">
    <property type="protein sequence ID" value="CAM84525.1"/>
    <property type="molecule type" value="Genomic_DNA"/>
</dbReference>
<keyword evidence="14 17" id="KW-0010">Activator</keyword>
<keyword evidence="12 17" id="KW-0862">Zinc</keyword>
<evidence type="ECO:0000256" key="11">
    <source>
        <dbReference type="ARBA" id="ARBA00022771"/>
    </source>
</evidence>
<evidence type="ECO:0000256" key="15">
    <source>
        <dbReference type="ARBA" id="ARBA00023200"/>
    </source>
</evidence>
<dbReference type="EMBL" id="AM691547">
    <property type="protein sequence ID" value="CAM84519.1"/>
    <property type="molecule type" value="Genomic_DNA"/>
</dbReference>
<dbReference type="EMBL" id="AM691555">
    <property type="protein sequence ID" value="CAM84560.1"/>
    <property type="molecule type" value="Genomic_DNA"/>
</dbReference>
<keyword evidence="7 17" id="KW-1048">Host nucleus</keyword>
<name>A4Q9L8_9GEMI</name>
<evidence type="ECO:0000256" key="16">
    <source>
        <dbReference type="ARBA" id="ARBA00023280"/>
    </source>
</evidence>
<dbReference type="GO" id="GO:0052170">
    <property type="term" value="P:symbiont-mediated suppression of host innate immune response"/>
    <property type="evidence" value="ECO:0007669"/>
    <property type="project" value="UniProtKB-KW"/>
</dbReference>
<comment type="similarity">
    <text evidence="3 17">Belongs to the geminiviridae transcriptional activator protein family.</text>
</comment>
<dbReference type="GO" id="GO:0042025">
    <property type="term" value="C:host cell nucleus"/>
    <property type="evidence" value="ECO:0007669"/>
    <property type="project" value="UniProtKB-SubCell"/>
</dbReference>
<dbReference type="Pfam" id="PF01440">
    <property type="entry name" value="Gemini_AL2"/>
    <property type="match status" value="1"/>
</dbReference>
<proteinExistence type="inferred from homology"/>
<evidence type="ECO:0000256" key="14">
    <source>
        <dbReference type="ARBA" id="ARBA00023159"/>
    </source>
</evidence>
<evidence type="ECO:0000256" key="2">
    <source>
        <dbReference type="ARBA" id="ARBA00004192"/>
    </source>
</evidence>
<keyword evidence="10 17" id="KW-0479">Metal-binding</keyword>
<comment type="function">
    <text evidence="17">Strong activator of the late viral genes promoters. Acts as a suppressor of RNA-mediated gene silencing, also known as post-transcriptional gene silencing (PTGS), a mechanism of plant viral defense that limits the accumulation of viral RNAs. Also suppresses the host basal defense by interacting with and inhibiting SNF1 kinase, a key regulator of cell metabolism implicated in innate antiviral defense. Determines pathogenicity.</text>
</comment>
<keyword evidence="16" id="KW-0899">Viral immunoevasion</keyword>
<sequence length="135" mass="15318">MQPSSPSTGHSTQVPIKVIHRRAKTKAIRRKRIDLDCGCSYYLHIDCINHGFTHRGVHHCSSGREWRVYLGTNQSPVFQDHQTRQQTIPTGTRHHYSSDTVQLQPAEGFGDTQMFSDLPDLDSLTTSDIEFLKGL</sequence>